<feature type="compositionally biased region" description="Polar residues" evidence="1">
    <location>
        <begin position="102"/>
        <end position="116"/>
    </location>
</feature>
<evidence type="ECO:0000313" key="3">
    <source>
        <dbReference type="Proteomes" id="UP000499080"/>
    </source>
</evidence>
<sequence>MNLVMLKYDQMTRMAPELQPPLQTSVPHQREDVWHSNSDLPNASHTYMATLLCSRILNLTTRKSTTYHKEVHNLPQGSPALTTRKSRIYHQVVQNLPPGSPELTTRKSSTYHQEVQNLPPGSPA</sequence>
<evidence type="ECO:0000313" key="2">
    <source>
        <dbReference type="EMBL" id="GBM44628.1"/>
    </source>
</evidence>
<feature type="region of interest" description="Disordered" evidence="1">
    <location>
        <begin position="92"/>
        <end position="124"/>
    </location>
</feature>
<dbReference type="Proteomes" id="UP000499080">
    <property type="component" value="Unassembled WGS sequence"/>
</dbReference>
<dbReference type="AlphaFoldDB" id="A0A4Y2FW57"/>
<proteinExistence type="predicted"/>
<keyword evidence="3" id="KW-1185">Reference proteome</keyword>
<reference evidence="2 3" key="1">
    <citation type="journal article" date="2019" name="Sci. Rep.">
        <title>Orb-weaving spider Araneus ventricosus genome elucidates the spidroin gene catalogue.</title>
        <authorList>
            <person name="Kono N."/>
            <person name="Nakamura H."/>
            <person name="Ohtoshi R."/>
            <person name="Moran D.A.P."/>
            <person name="Shinohara A."/>
            <person name="Yoshida Y."/>
            <person name="Fujiwara M."/>
            <person name="Mori M."/>
            <person name="Tomita M."/>
            <person name="Arakawa K."/>
        </authorList>
    </citation>
    <scope>NUCLEOTIDE SEQUENCE [LARGE SCALE GENOMIC DNA]</scope>
</reference>
<gene>
    <name evidence="2" type="ORF">AVEN_240697_1</name>
</gene>
<evidence type="ECO:0000256" key="1">
    <source>
        <dbReference type="SAM" id="MobiDB-lite"/>
    </source>
</evidence>
<organism evidence="2 3">
    <name type="scientific">Araneus ventricosus</name>
    <name type="common">Orbweaver spider</name>
    <name type="synonym">Epeira ventricosa</name>
    <dbReference type="NCBI Taxonomy" id="182803"/>
    <lineage>
        <taxon>Eukaryota</taxon>
        <taxon>Metazoa</taxon>
        <taxon>Ecdysozoa</taxon>
        <taxon>Arthropoda</taxon>
        <taxon>Chelicerata</taxon>
        <taxon>Arachnida</taxon>
        <taxon>Araneae</taxon>
        <taxon>Araneomorphae</taxon>
        <taxon>Entelegynae</taxon>
        <taxon>Araneoidea</taxon>
        <taxon>Araneidae</taxon>
        <taxon>Araneus</taxon>
    </lineage>
</organism>
<accession>A0A4Y2FW57</accession>
<dbReference type="EMBL" id="BGPR01175267">
    <property type="protein sequence ID" value="GBM44628.1"/>
    <property type="molecule type" value="Genomic_DNA"/>
</dbReference>
<comment type="caution">
    <text evidence="2">The sequence shown here is derived from an EMBL/GenBank/DDBJ whole genome shotgun (WGS) entry which is preliminary data.</text>
</comment>
<feature type="non-terminal residue" evidence="2">
    <location>
        <position position="124"/>
    </location>
</feature>
<name>A0A4Y2FW57_ARAVE</name>
<protein>
    <submittedName>
        <fullName evidence="2">Uncharacterized protein</fullName>
    </submittedName>
</protein>